<feature type="transmembrane region" description="Helical" evidence="1">
    <location>
        <begin position="129"/>
        <end position="152"/>
    </location>
</feature>
<gene>
    <name evidence="2" type="ORF">UFOPK1591_01080</name>
</gene>
<sequence>MSSIAFTPALPVLADRLGARSIATNAAFILGGAALTAGAAQISIPMWPVPITGQTFAVLLVGTTLGMWRGMLSMLTYLALGAVGLPVFTNAQGGLDSLMGGPTVGYLLGFVLAGALTGWLAQRGLDRRVWGAIVIFLAGEAVIYAVGLPLLASFLGSIDAPNDLASTLAAGFVPFIVGDVLKAALAGALLPLTWKLVNRTK</sequence>
<proteinExistence type="predicted"/>
<feature type="transmembrane region" description="Helical" evidence="1">
    <location>
        <begin position="103"/>
        <end position="122"/>
    </location>
</feature>
<dbReference type="PIRSF" id="PIRSF016661">
    <property type="entry name" value="BioY"/>
    <property type="match status" value="1"/>
</dbReference>
<dbReference type="GO" id="GO:0015225">
    <property type="term" value="F:biotin transmembrane transporter activity"/>
    <property type="evidence" value="ECO:0007669"/>
    <property type="project" value="InterPro"/>
</dbReference>
<accession>A0A6J6DUF6</accession>
<dbReference type="InterPro" id="IPR003784">
    <property type="entry name" value="BioY"/>
</dbReference>
<keyword evidence="1" id="KW-1133">Transmembrane helix</keyword>
<feature type="transmembrane region" description="Helical" evidence="1">
    <location>
        <begin position="56"/>
        <end position="83"/>
    </location>
</feature>
<dbReference type="GO" id="GO:0005886">
    <property type="term" value="C:plasma membrane"/>
    <property type="evidence" value="ECO:0007669"/>
    <property type="project" value="InterPro"/>
</dbReference>
<protein>
    <submittedName>
        <fullName evidence="2">Unannotated protein</fullName>
    </submittedName>
</protein>
<dbReference type="Pfam" id="PF02632">
    <property type="entry name" value="BioY"/>
    <property type="match status" value="1"/>
</dbReference>
<organism evidence="2">
    <name type="scientific">freshwater metagenome</name>
    <dbReference type="NCBI Taxonomy" id="449393"/>
    <lineage>
        <taxon>unclassified sequences</taxon>
        <taxon>metagenomes</taxon>
        <taxon>ecological metagenomes</taxon>
    </lineage>
</organism>
<dbReference type="Gene3D" id="1.10.1760.20">
    <property type="match status" value="1"/>
</dbReference>
<evidence type="ECO:0000256" key="1">
    <source>
        <dbReference type="SAM" id="Phobius"/>
    </source>
</evidence>
<dbReference type="EMBL" id="CAEZTD010000088">
    <property type="protein sequence ID" value="CAB4566824.1"/>
    <property type="molecule type" value="Genomic_DNA"/>
</dbReference>
<keyword evidence="1" id="KW-0472">Membrane</keyword>
<dbReference type="PANTHER" id="PTHR34295:SF1">
    <property type="entry name" value="BIOTIN TRANSPORTER BIOY"/>
    <property type="match status" value="1"/>
</dbReference>
<dbReference type="PANTHER" id="PTHR34295">
    <property type="entry name" value="BIOTIN TRANSPORTER BIOY"/>
    <property type="match status" value="1"/>
</dbReference>
<evidence type="ECO:0000313" key="2">
    <source>
        <dbReference type="EMBL" id="CAB4566824.1"/>
    </source>
</evidence>
<feature type="transmembrane region" description="Helical" evidence="1">
    <location>
        <begin position="172"/>
        <end position="194"/>
    </location>
</feature>
<dbReference type="AlphaFoldDB" id="A0A6J6DUF6"/>
<feature type="transmembrane region" description="Helical" evidence="1">
    <location>
        <begin position="24"/>
        <end position="44"/>
    </location>
</feature>
<reference evidence="2" key="1">
    <citation type="submission" date="2020-05" db="EMBL/GenBank/DDBJ databases">
        <authorList>
            <person name="Chiriac C."/>
            <person name="Salcher M."/>
            <person name="Ghai R."/>
            <person name="Kavagutti S V."/>
        </authorList>
    </citation>
    <scope>NUCLEOTIDE SEQUENCE</scope>
</reference>
<name>A0A6J6DUF6_9ZZZZ</name>
<keyword evidence="1" id="KW-0812">Transmembrane</keyword>